<protein>
    <submittedName>
        <fullName evidence="2">Uncharacterized protein</fullName>
    </submittedName>
</protein>
<dbReference type="VEuPathDB" id="TrichDB:TRFO_37136"/>
<dbReference type="SUPFAM" id="SSF48371">
    <property type="entry name" value="ARM repeat"/>
    <property type="match status" value="1"/>
</dbReference>
<evidence type="ECO:0000256" key="1">
    <source>
        <dbReference type="SAM" id="MobiDB-lite"/>
    </source>
</evidence>
<dbReference type="GeneID" id="94845951"/>
<accession>A0A1J4JBW7</accession>
<organism evidence="2 3">
    <name type="scientific">Tritrichomonas foetus</name>
    <dbReference type="NCBI Taxonomy" id="1144522"/>
    <lineage>
        <taxon>Eukaryota</taxon>
        <taxon>Metamonada</taxon>
        <taxon>Parabasalia</taxon>
        <taxon>Tritrichomonadida</taxon>
        <taxon>Tritrichomonadidae</taxon>
        <taxon>Tritrichomonas</taxon>
    </lineage>
</organism>
<sequence length="1486" mass="170947">MGYLVQKDELFKILYEAQEGKIDAPPQKICATLGSFRKNLSLAWLNKIKKHEPKNCLTTCIITILKYTENQDASVRVIAYGTLGAMLLCVATFDPTLFIHAFGNAVSQIPVSPRSSMAIINMFVYLSRFVSSVQLQEFIIVVPVVNHFNADISDFLKYLPQIIPLMKDLPKSFHQCILKTLLQSSSKRLNSSFTGAIMSLLSLNKPLMVSYLKKLIIESNMQSAIISLGPTLIGDREVYELLEEDGRELFLSTALNEFIREPPGFMEFEASCLTCSHFLRYAKNTDKYESLHNRIFNHLKKEYPPHFRRLRMLLPMSLDDILKVKEDTDSMKAAQIFALASFYVDNYSKTDADQVAQFLLSFKFSRNDLYCSLIESFTKCISLFLVNCKERYHIRLLKWILKKTNINWVHDMAVANLLCAIDCSLCCKTIPEFFQLAIQRLLEFSLSPNNRLFTASIAAIQQIVSYDTLHELLSTIIRSDWIDEFNVARRFELLYMLASIFQSEEYQIFVPIAFECLLFFGTTNVVTHVCNFLSKVEVKSIPSKVRRFCFNFVASNFESFTQTPMNVPVPGYKIPEPSPNFLDTIDTDIVTNPAFDHETSLAPIRNCFHFMCTLPLSVLKDTDVFFWFCIDLIPLFGQEALEKAFQIQEFKPVDEEILWKVLFKTFETTSKDSVTATCCKLLSRSLRAIPPNVDVMVEKYLIEQKSKDPDLLYYVFVLVDQLQHDKAIQSVPTMVSGLEQKIASVLLFKLVLVIGREMVNTIDDKYAIALVQFANFYDGEYTEKVLKYLNSTPFCEWPLDDPGMNTELLTFLSKNDIKQKVGDFTNLDQQHLSFLVNHQEVFELSKFKEFIEQNPSKFSKIDTTPFYKKNLIDPSFKLQPVNETILCSASHILKCGVIISSKGLLDSFFQFSTVKISEEHFNTIFTKTIKTQETYKYAIQYAIRNNIKINLNFILEHEEFFENDEIFTTLISYLRIYSQILNKTQTQSKAKNEKNYKSNRDGGSKASESSHFCNFDARLVEKIETKLERKIDPRMIIGSKWRSSLKQLVLINPNYFLKFYIEQSEFKGVHFRSLIKLLYECDFDPVILHEIISIHLSVFSGFESVKKKSLLLRFIAVTIDSLLKKNKKVEAELIIGFFAASLDMIIESPFPAIHEELSILFKVIIPVAQNAHVFSQVIEKFVNETHFSITYLKSMTFLFNFHQKQIINSQLFIPLFESEIPSFSKIAISCLNDIVVSEAPPLSIQIIMECSMCIIKIMALLAINYSTPELTVSLTKSLLTNKQIFQIDQLFFDNFMITFLTNSQLPAFSDAIEIIPHIVDFYPKSVEILFELTFYHEKISRLLLEIFRSRVQNSPAQKAINDRICTFFTAHPNLSLCKILPETAIHSKSVESTICFLMNYLLHLEDQFLPFFLTLSKFIPIYPSLIESFSDIFNLLKPKSRSLSLILATSSSKDDVAKSIFYAASETNEIDRIENELSLFLSQHIE</sequence>
<proteinExistence type="predicted"/>
<comment type="caution">
    <text evidence="2">The sequence shown here is derived from an EMBL/GenBank/DDBJ whole genome shotgun (WGS) entry which is preliminary data.</text>
</comment>
<dbReference type="EMBL" id="MLAK01001161">
    <property type="protein sequence ID" value="OHS96640.1"/>
    <property type="molecule type" value="Genomic_DNA"/>
</dbReference>
<keyword evidence="3" id="KW-1185">Reference proteome</keyword>
<dbReference type="OrthoDB" id="10521530at2759"/>
<reference evidence="2" key="1">
    <citation type="submission" date="2016-10" db="EMBL/GenBank/DDBJ databases">
        <authorList>
            <person name="Benchimol M."/>
            <person name="Almeida L.G."/>
            <person name="Vasconcelos A.T."/>
            <person name="Perreira-Neves A."/>
            <person name="Rosa I.A."/>
            <person name="Tasca T."/>
            <person name="Bogo M.R."/>
            <person name="de Souza W."/>
        </authorList>
    </citation>
    <scope>NUCLEOTIDE SEQUENCE [LARGE SCALE GENOMIC DNA]</scope>
    <source>
        <strain evidence="2">K</strain>
    </source>
</reference>
<dbReference type="Proteomes" id="UP000179807">
    <property type="component" value="Unassembled WGS sequence"/>
</dbReference>
<feature type="compositionally biased region" description="Basic and acidic residues" evidence="1">
    <location>
        <begin position="990"/>
        <end position="1003"/>
    </location>
</feature>
<feature type="region of interest" description="Disordered" evidence="1">
    <location>
        <begin position="988"/>
        <end position="1009"/>
    </location>
</feature>
<name>A0A1J4JBW7_9EUKA</name>
<dbReference type="RefSeq" id="XP_068349777.1">
    <property type="nucleotide sequence ID" value="XM_068511247.1"/>
</dbReference>
<gene>
    <name evidence="2" type="ORF">TRFO_37136</name>
</gene>
<dbReference type="InterPro" id="IPR016024">
    <property type="entry name" value="ARM-type_fold"/>
</dbReference>
<evidence type="ECO:0000313" key="3">
    <source>
        <dbReference type="Proteomes" id="UP000179807"/>
    </source>
</evidence>
<evidence type="ECO:0000313" key="2">
    <source>
        <dbReference type="EMBL" id="OHS96640.1"/>
    </source>
</evidence>